<keyword evidence="5 10" id="KW-0067">ATP-binding</keyword>
<dbReference type="HAMAP" id="MF_01898">
    <property type="entry name" value="GyrB"/>
    <property type="match status" value="1"/>
</dbReference>
<keyword evidence="4 10" id="KW-0547">Nucleotide-binding</keyword>
<organism evidence="13 14">
    <name type="scientific">Streptomyces crystallinus</name>
    <dbReference type="NCBI Taxonomy" id="68191"/>
    <lineage>
        <taxon>Bacteria</taxon>
        <taxon>Bacillati</taxon>
        <taxon>Actinomycetota</taxon>
        <taxon>Actinomycetes</taxon>
        <taxon>Kitasatosporales</taxon>
        <taxon>Streptomycetaceae</taxon>
        <taxon>Streptomyces</taxon>
    </lineage>
</organism>
<keyword evidence="7 10" id="KW-0799">Topoisomerase</keyword>
<feature type="binding site" evidence="10">
    <location>
        <position position="472"/>
    </location>
    <ligand>
        <name>Mg(2+)</name>
        <dbReference type="ChEBI" id="CHEBI:18420"/>
        <label>1</label>
        <note>catalytic</note>
    </ligand>
</feature>
<dbReference type="SMART" id="SM00433">
    <property type="entry name" value="TOP2c"/>
    <property type="match status" value="1"/>
</dbReference>
<feature type="binding site" evidence="10">
    <location>
        <position position="545"/>
    </location>
    <ligand>
        <name>Mg(2+)</name>
        <dbReference type="ChEBI" id="CHEBI:18420"/>
        <label>2</label>
    </ligand>
</feature>
<gene>
    <name evidence="10 13" type="primary">gyrB</name>
    <name evidence="13" type="ORF">GCM10010394_56360</name>
</gene>
<dbReference type="InterPro" id="IPR014721">
    <property type="entry name" value="Ribsml_uS5_D2-typ_fold_subgr"/>
</dbReference>
<dbReference type="InterPro" id="IPR013760">
    <property type="entry name" value="Topo_IIA-like_dom_sf"/>
</dbReference>
<accession>A0ABN1GT35</accession>
<comment type="subunit">
    <text evidence="10">Heterotetramer, composed of two GyrA and two GyrB chains. In the heterotetramer, GyrA contains the active site tyrosine that forms a transient covalent intermediate with DNA, while GyrB binds cofactors and catalyzes ATP hydrolysis.</text>
</comment>
<dbReference type="Pfam" id="PF01751">
    <property type="entry name" value="Toprim"/>
    <property type="match status" value="1"/>
</dbReference>
<dbReference type="InterPro" id="IPR034160">
    <property type="entry name" value="TOPRIM_GyrB"/>
</dbReference>
<keyword evidence="9 10" id="KW-0413">Isomerase</keyword>
<dbReference type="CDD" id="cd03366">
    <property type="entry name" value="TOPRIM_TopoIIA_GyrB"/>
    <property type="match status" value="1"/>
</dbReference>
<evidence type="ECO:0000259" key="12">
    <source>
        <dbReference type="PROSITE" id="PS50880"/>
    </source>
</evidence>
<dbReference type="SMART" id="SM00387">
    <property type="entry name" value="HATPase_c"/>
    <property type="match status" value="1"/>
</dbReference>
<evidence type="ECO:0000256" key="9">
    <source>
        <dbReference type="ARBA" id="ARBA00023235"/>
    </source>
</evidence>
<evidence type="ECO:0000313" key="14">
    <source>
        <dbReference type="Proteomes" id="UP001500668"/>
    </source>
</evidence>
<comment type="similarity">
    <text evidence="2 10">Belongs to the type II topoisomerase GyrB family.</text>
</comment>
<dbReference type="InterPro" id="IPR002288">
    <property type="entry name" value="DNA_gyrase_B_C"/>
</dbReference>
<dbReference type="PANTHER" id="PTHR45866:SF1">
    <property type="entry name" value="DNA GYRASE SUBUNIT B, MITOCHONDRIAL"/>
    <property type="match status" value="1"/>
</dbReference>
<comment type="subcellular location">
    <subcellularLocation>
        <location evidence="10">Cytoplasm</location>
    </subcellularLocation>
</comment>
<dbReference type="InterPro" id="IPR006171">
    <property type="entry name" value="TOPRIM_dom"/>
</dbReference>
<comment type="caution">
    <text evidence="13">The sequence shown here is derived from an EMBL/GenBank/DDBJ whole genome shotgun (WGS) entry which is preliminary data.</text>
</comment>
<dbReference type="PROSITE" id="PS00177">
    <property type="entry name" value="TOPOISOMERASE_II"/>
    <property type="match status" value="1"/>
</dbReference>
<feature type="site" description="Interaction with DNA" evidence="10">
    <location>
        <position position="500"/>
    </location>
</feature>
<keyword evidence="6 10" id="KW-0460">Magnesium</keyword>
<dbReference type="Pfam" id="PF00986">
    <property type="entry name" value="DNA_gyraseB_C"/>
    <property type="match status" value="1"/>
</dbReference>
<dbReference type="NCBIfam" id="NF004189">
    <property type="entry name" value="PRK05644.1"/>
    <property type="match status" value="1"/>
</dbReference>
<evidence type="ECO:0000256" key="4">
    <source>
        <dbReference type="ARBA" id="ARBA00022741"/>
    </source>
</evidence>
<dbReference type="EC" id="5.6.2.2" evidence="10"/>
<feature type="domain" description="Toprim" evidence="12">
    <location>
        <begin position="466"/>
        <end position="580"/>
    </location>
</feature>
<dbReference type="PANTHER" id="PTHR45866">
    <property type="entry name" value="DNA GYRASE/TOPOISOMERASE SUBUNIT B"/>
    <property type="match status" value="1"/>
</dbReference>
<dbReference type="CDD" id="cd16928">
    <property type="entry name" value="HATPase_GyrB-like"/>
    <property type="match status" value="1"/>
</dbReference>
<dbReference type="InterPro" id="IPR003594">
    <property type="entry name" value="HATPase_dom"/>
</dbReference>
<comment type="catalytic activity">
    <reaction evidence="1 10">
        <text>ATP-dependent breakage, passage and rejoining of double-stranded DNA.</text>
        <dbReference type="EC" id="5.6.2.2"/>
    </reaction>
</comment>
<dbReference type="InterPro" id="IPR013506">
    <property type="entry name" value="Topo_IIA_bsu_dom2"/>
</dbReference>
<feature type="binding site" evidence="10">
    <location>
        <position position="545"/>
    </location>
    <ligand>
        <name>Mg(2+)</name>
        <dbReference type="ChEBI" id="CHEBI:18420"/>
        <label>1</label>
        <note>catalytic</note>
    </ligand>
</feature>
<comment type="function">
    <text evidence="10">A type II topoisomerase that negatively supercoils closed circular double-stranded (ds) DNA in an ATP-dependent manner to modulate DNA topology and maintain chromosomes in an underwound state. Negative supercoiling favors strand separation, and DNA replication, transcription, recombination and repair, all of which involve strand separation. Also able to catalyze the interconversion of other topological isomers of dsDNA rings, including catenanes and knotted rings. Type II topoisomerases break and join 2 DNA strands simultaneously in an ATP-dependent manner.</text>
</comment>
<feature type="site" description="Interaction with DNA" evidence="10">
    <location>
        <position position="497"/>
    </location>
</feature>
<dbReference type="SUPFAM" id="SSF56719">
    <property type="entry name" value="Type II DNA topoisomerase"/>
    <property type="match status" value="1"/>
</dbReference>
<dbReference type="Proteomes" id="UP001500668">
    <property type="component" value="Unassembled WGS sequence"/>
</dbReference>
<dbReference type="SUPFAM" id="SSF54211">
    <property type="entry name" value="Ribosomal protein S5 domain 2-like"/>
    <property type="match status" value="1"/>
</dbReference>
<dbReference type="InterPro" id="IPR001241">
    <property type="entry name" value="Topo_IIA"/>
</dbReference>
<dbReference type="InterPro" id="IPR020568">
    <property type="entry name" value="Ribosomal_Su5_D2-typ_SF"/>
</dbReference>
<evidence type="ECO:0000256" key="6">
    <source>
        <dbReference type="ARBA" id="ARBA00022842"/>
    </source>
</evidence>
<dbReference type="NCBIfam" id="NF011501">
    <property type="entry name" value="PRK14939.1"/>
    <property type="match status" value="1"/>
</dbReference>
<evidence type="ECO:0000256" key="8">
    <source>
        <dbReference type="ARBA" id="ARBA00023125"/>
    </source>
</evidence>
<dbReference type="EMBL" id="BAAACA010000039">
    <property type="protein sequence ID" value="GAA0618727.1"/>
    <property type="molecule type" value="Genomic_DNA"/>
</dbReference>
<dbReference type="SUPFAM" id="SSF55874">
    <property type="entry name" value="ATPase domain of HSP90 chaperone/DNA topoisomerase II/histidine kinase"/>
    <property type="match status" value="1"/>
</dbReference>
<dbReference type="PRINTS" id="PR00418">
    <property type="entry name" value="TPI2FAMILY"/>
</dbReference>
<dbReference type="PROSITE" id="PS50880">
    <property type="entry name" value="TOPRIM"/>
    <property type="match status" value="1"/>
</dbReference>
<dbReference type="RefSeq" id="WP_344078131.1">
    <property type="nucleotide sequence ID" value="NZ_BAAACA010000039.1"/>
</dbReference>
<evidence type="ECO:0000256" key="3">
    <source>
        <dbReference type="ARBA" id="ARBA00022723"/>
    </source>
</evidence>
<dbReference type="CDD" id="cd00822">
    <property type="entry name" value="TopoII_Trans_DNA_gyrase"/>
    <property type="match status" value="1"/>
</dbReference>
<feature type="region of interest" description="Disordered" evidence="11">
    <location>
        <begin position="7"/>
        <end position="28"/>
    </location>
</feature>
<dbReference type="Gene3D" id="3.40.50.670">
    <property type="match status" value="1"/>
</dbReference>
<evidence type="ECO:0000256" key="7">
    <source>
        <dbReference type="ARBA" id="ARBA00023029"/>
    </source>
</evidence>
<dbReference type="InterPro" id="IPR013759">
    <property type="entry name" value="Topo_IIA_B_C"/>
</dbReference>
<evidence type="ECO:0000313" key="13">
    <source>
        <dbReference type="EMBL" id="GAA0618727.1"/>
    </source>
</evidence>
<feature type="binding site" evidence="10">
    <location>
        <position position="547"/>
    </location>
    <ligand>
        <name>Mg(2+)</name>
        <dbReference type="ChEBI" id="CHEBI:18420"/>
        <label>2</label>
    </ligand>
</feature>
<evidence type="ECO:0000256" key="1">
    <source>
        <dbReference type="ARBA" id="ARBA00000185"/>
    </source>
</evidence>
<protein>
    <recommendedName>
        <fullName evidence="10">DNA gyrase subunit B</fullName>
        <ecNumber evidence="10">5.6.2.2</ecNumber>
    </recommendedName>
</protein>
<dbReference type="Gene3D" id="3.30.565.10">
    <property type="entry name" value="Histidine kinase-like ATPase, C-terminal domain"/>
    <property type="match status" value="1"/>
</dbReference>
<keyword evidence="3 10" id="KW-0479">Metal-binding</keyword>
<dbReference type="InterPro" id="IPR011557">
    <property type="entry name" value="GyrB"/>
</dbReference>
<evidence type="ECO:0000256" key="10">
    <source>
        <dbReference type="HAMAP-Rule" id="MF_01898"/>
    </source>
</evidence>
<sequence length="687" mass="75956">MLCQKGRFVADSGNPNENTPSTVVGENGEVTSSYDASAITVLEGLDAVRKRPGMYIGSTGERGLHHMVQEVVDNSVDEALAGHADTIDVTILADGGVRVIDNGRGIPVGIHPVEKKPAVEVVLTVLHAGGKFGGGGYAVSGGLHGVGVSVVNALSTKLAVEIKTDGYRWTQEYKGGAPTAPLERHEATDETGTSVTFWADGDIFETTEYSFETLSRRFQEMAFLNKGLSIQLTDERESAKATAGADTVEEADEEQVRTVKYYYEGGIVDFVKYLNSRKGELIHPTVIDVEAEDKERMLSAEIAMQWNSQYSEGVYSFANTIHTHEGGTHEEGFRAALTGLVNRYARDKKLLREKDDNLSGEDIREGLTAIISVKLGEPQFEGQTKTKLGNTEAKTFVQKVVHEHLTDWFDRNPNEAADIIRKAIQAQTARVAARKARDLTRRKGLLESASLPGKLSDCQSNDPTKCEIFIVEGDSAGGSAKSGRNPMYQAILPIRGKILNVEKARIDKILQNTEVQALISAFGTGVHEDFDIEKLRYHKIILMADADVDGQHINTLLLTFLFRFMRPLVEAGHVYLSRPPLYKIKWGRDDFEYAYSDRERDALVELGKQNGKRIREDSIQRFKGLGEMNAEELRVTTMDVDHRVLGQVTLDDAAQADDLFSVLMGEDVEARRSFIQRNAKDVRFLDI</sequence>
<feature type="compositionally biased region" description="Polar residues" evidence="11">
    <location>
        <begin position="13"/>
        <end position="28"/>
    </location>
</feature>
<evidence type="ECO:0000256" key="2">
    <source>
        <dbReference type="ARBA" id="ARBA00010708"/>
    </source>
</evidence>
<dbReference type="Pfam" id="PF00204">
    <property type="entry name" value="DNA_gyraseB"/>
    <property type="match status" value="1"/>
</dbReference>
<dbReference type="InterPro" id="IPR000565">
    <property type="entry name" value="Topo_IIA_B"/>
</dbReference>
<comment type="miscellaneous">
    <text evidence="10">Few gyrases are as efficient as E.coli at forming negative supercoils. Not all organisms have 2 type II topoisomerases; in organisms with a single type II topoisomerase this enzyme also has to decatenate newly replicated chromosomes.</text>
</comment>
<comment type="cofactor">
    <cofactor evidence="10">
        <name>Mg(2+)</name>
        <dbReference type="ChEBI" id="CHEBI:18420"/>
    </cofactor>
    <cofactor evidence="10">
        <name>Mn(2+)</name>
        <dbReference type="ChEBI" id="CHEBI:29035"/>
    </cofactor>
    <cofactor evidence="10">
        <name>Ca(2+)</name>
        <dbReference type="ChEBI" id="CHEBI:29108"/>
    </cofactor>
    <text evidence="10">Binds two Mg(2+) per subunit. The magnesium ions form salt bridges with both the protein and the DNA. Can also accept other divalent metal cations, such as Mn(2+) or Ca(2+).</text>
</comment>
<reference evidence="13 14" key="1">
    <citation type="journal article" date="2019" name="Int. J. Syst. Evol. Microbiol.">
        <title>The Global Catalogue of Microorganisms (GCM) 10K type strain sequencing project: providing services to taxonomists for standard genome sequencing and annotation.</title>
        <authorList>
            <consortium name="The Broad Institute Genomics Platform"/>
            <consortium name="The Broad Institute Genome Sequencing Center for Infectious Disease"/>
            <person name="Wu L."/>
            <person name="Ma J."/>
        </authorList>
    </citation>
    <scope>NUCLEOTIDE SEQUENCE [LARGE SCALE GENOMIC DNA]</scope>
    <source>
        <strain evidence="13 14">JCM 5067</strain>
    </source>
</reference>
<dbReference type="PRINTS" id="PR01159">
    <property type="entry name" value="DNAGYRASEB"/>
</dbReference>
<proteinExistence type="inferred from homology"/>
<dbReference type="NCBIfam" id="TIGR01059">
    <property type="entry name" value="gyrB"/>
    <property type="match status" value="1"/>
</dbReference>
<dbReference type="InterPro" id="IPR036890">
    <property type="entry name" value="HATPase_C_sf"/>
</dbReference>
<dbReference type="Pfam" id="PF02518">
    <property type="entry name" value="HATPase_c"/>
    <property type="match status" value="1"/>
</dbReference>
<evidence type="ECO:0000256" key="5">
    <source>
        <dbReference type="ARBA" id="ARBA00022840"/>
    </source>
</evidence>
<name>A0ABN1GT35_9ACTN</name>
<keyword evidence="8" id="KW-0238">DNA-binding</keyword>
<keyword evidence="14" id="KW-1185">Reference proteome</keyword>
<dbReference type="InterPro" id="IPR018522">
    <property type="entry name" value="TopoIIA_CS"/>
</dbReference>
<evidence type="ECO:0000256" key="11">
    <source>
        <dbReference type="SAM" id="MobiDB-lite"/>
    </source>
</evidence>
<dbReference type="Gene3D" id="3.30.230.10">
    <property type="match status" value="1"/>
</dbReference>
<keyword evidence="10" id="KW-0963">Cytoplasm</keyword>